<keyword evidence="2" id="KW-0812">Transmembrane</keyword>
<organism evidence="3 4">
    <name type="scientific">Prorocentrum cordatum</name>
    <dbReference type="NCBI Taxonomy" id="2364126"/>
    <lineage>
        <taxon>Eukaryota</taxon>
        <taxon>Sar</taxon>
        <taxon>Alveolata</taxon>
        <taxon>Dinophyceae</taxon>
        <taxon>Prorocentrales</taxon>
        <taxon>Prorocentraceae</taxon>
        <taxon>Prorocentrum</taxon>
    </lineage>
</organism>
<dbReference type="Proteomes" id="UP001189429">
    <property type="component" value="Unassembled WGS sequence"/>
</dbReference>
<name>A0ABN9T323_9DINO</name>
<accession>A0ABN9T323</accession>
<comment type="caution">
    <text evidence="3">The sequence shown here is derived from an EMBL/GenBank/DDBJ whole genome shotgun (WGS) entry which is preliminary data.</text>
</comment>
<evidence type="ECO:0000313" key="4">
    <source>
        <dbReference type="Proteomes" id="UP001189429"/>
    </source>
</evidence>
<evidence type="ECO:0000313" key="3">
    <source>
        <dbReference type="EMBL" id="CAK0839381.1"/>
    </source>
</evidence>
<keyword evidence="4" id="KW-1185">Reference proteome</keyword>
<dbReference type="EMBL" id="CAUYUJ010014286">
    <property type="protein sequence ID" value="CAK0839381.1"/>
    <property type="molecule type" value="Genomic_DNA"/>
</dbReference>
<evidence type="ECO:0008006" key="5">
    <source>
        <dbReference type="Google" id="ProtNLM"/>
    </source>
</evidence>
<gene>
    <name evidence="3" type="ORF">PCOR1329_LOCUS35061</name>
</gene>
<keyword evidence="2" id="KW-0472">Membrane</keyword>
<feature type="non-terminal residue" evidence="3">
    <location>
        <position position="1"/>
    </location>
</feature>
<proteinExistence type="predicted"/>
<feature type="compositionally biased region" description="Low complexity" evidence="1">
    <location>
        <begin position="148"/>
        <end position="160"/>
    </location>
</feature>
<feature type="transmembrane region" description="Helical" evidence="2">
    <location>
        <begin position="169"/>
        <end position="192"/>
    </location>
</feature>
<protein>
    <recommendedName>
        <fullName evidence="5">Subtilisin</fullName>
    </recommendedName>
</protein>
<reference evidence="3" key="1">
    <citation type="submission" date="2023-10" db="EMBL/GenBank/DDBJ databases">
        <authorList>
            <person name="Chen Y."/>
            <person name="Shah S."/>
            <person name="Dougan E. K."/>
            <person name="Thang M."/>
            <person name="Chan C."/>
        </authorList>
    </citation>
    <scope>NUCLEOTIDE SEQUENCE [LARGE SCALE GENOMIC DNA]</scope>
</reference>
<sequence length="314" mass="31665">GAPGAPKMSEKLVAPLAMGILSNLRKNVTINGSLEHAVEIPPGQCVRSEGLLTFEKVSGRCTNKVRFTATSASGDAVTGPALEAMFRTSGYSNDFAAAGGESLEYTVPSAVSLVGTASTSSRTVSCDPSGGSDADAEPEPPPLGQPNESSAADPASGSAADEPYVGSGLAALAAALALAALALGAACFALLLRRRSRRRGGAAGAEAPPPGEALEARLAAAGHRAGCRAEAPAEEAAGAAAGVPPQVIPSLTVLDEFEEANAPRLPWAGRGKDADDDDLTVGHAQRVENVVNERRPGRGCGDSFLCCRAPEVTV</sequence>
<evidence type="ECO:0000256" key="2">
    <source>
        <dbReference type="SAM" id="Phobius"/>
    </source>
</evidence>
<keyword evidence="2" id="KW-1133">Transmembrane helix</keyword>
<feature type="region of interest" description="Disordered" evidence="1">
    <location>
        <begin position="118"/>
        <end position="160"/>
    </location>
</feature>
<evidence type="ECO:0000256" key="1">
    <source>
        <dbReference type="SAM" id="MobiDB-lite"/>
    </source>
</evidence>